<feature type="domain" description="SMP-30/Gluconolactonase/LRE-like region" evidence="4">
    <location>
        <begin position="14"/>
        <end position="252"/>
    </location>
</feature>
<evidence type="ECO:0000256" key="3">
    <source>
        <dbReference type="PIRSR" id="PIRSR605511-2"/>
    </source>
</evidence>
<feature type="binding site" evidence="3">
    <location>
        <position position="194"/>
    </location>
    <ligand>
        <name>a divalent metal cation</name>
        <dbReference type="ChEBI" id="CHEBI:60240"/>
    </ligand>
</feature>
<evidence type="ECO:0000256" key="2">
    <source>
        <dbReference type="PIRSR" id="PIRSR605511-1"/>
    </source>
</evidence>
<dbReference type="Pfam" id="PF08450">
    <property type="entry name" value="SGL"/>
    <property type="match status" value="1"/>
</dbReference>
<proteinExistence type="inferred from homology"/>
<feature type="binding site" evidence="3">
    <location>
        <position position="100"/>
    </location>
    <ligand>
        <name>substrate</name>
    </ligand>
</feature>
<organism evidence="5 6">
    <name type="scientific">Orlajensenia leifsoniae</name>
    <dbReference type="NCBI Taxonomy" id="2561933"/>
    <lineage>
        <taxon>Bacteria</taxon>
        <taxon>Bacillati</taxon>
        <taxon>Actinomycetota</taxon>
        <taxon>Actinomycetes</taxon>
        <taxon>Micrococcales</taxon>
        <taxon>Microbacteriaceae</taxon>
        <taxon>Orlajensenia</taxon>
    </lineage>
</organism>
<feature type="binding site" evidence="3">
    <location>
        <position position="146"/>
    </location>
    <ligand>
        <name>a divalent metal cation</name>
        <dbReference type="ChEBI" id="CHEBI:60240"/>
    </ligand>
</feature>
<dbReference type="Gene3D" id="2.120.10.30">
    <property type="entry name" value="TolB, C-terminal domain"/>
    <property type="match status" value="1"/>
</dbReference>
<evidence type="ECO:0000259" key="4">
    <source>
        <dbReference type="Pfam" id="PF08450"/>
    </source>
</evidence>
<evidence type="ECO:0000256" key="1">
    <source>
        <dbReference type="ARBA" id="ARBA00008853"/>
    </source>
</evidence>
<feature type="binding site" evidence="3">
    <location>
        <position position="15"/>
    </location>
    <ligand>
        <name>a divalent metal cation</name>
        <dbReference type="ChEBI" id="CHEBI:60240"/>
    </ligand>
</feature>
<keyword evidence="3" id="KW-0479">Metal-binding</keyword>
<dbReference type="GO" id="GO:0005509">
    <property type="term" value="F:calcium ion binding"/>
    <property type="evidence" value="ECO:0007669"/>
    <property type="project" value="TreeGrafter"/>
</dbReference>
<keyword evidence="6" id="KW-1185">Reference proteome</keyword>
<accession>A0A4Y9R411</accession>
<dbReference type="GO" id="GO:0019853">
    <property type="term" value="P:L-ascorbic acid biosynthetic process"/>
    <property type="evidence" value="ECO:0007669"/>
    <property type="project" value="TreeGrafter"/>
</dbReference>
<evidence type="ECO:0000313" key="6">
    <source>
        <dbReference type="Proteomes" id="UP000298127"/>
    </source>
</evidence>
<comment type="similarity">
    <text evidence="1">Belongs to the SMP-30/CGR1 family.</text>
</comment>
<reference evidence="5 6" key="1">
    <citation type="journal article" date="2018" name="J. Microbiol.">
        <title>Leifsonia flava sp. nov., a novel actinobacterium isolated from the rhizosphere of Aquilegia viridiflora.</title>
        <authorList>
            <person name="Cai Y."/>
            <person name="Tao W.Z."/>
            <person name="Ma Y.J."/>
            <person name="Cheng J."/>
            <person name="Zhang M.Y."/>
            <person name="Zhang Y.X."/>
        </authorList>
    </citation>
    <scope>NUCLEOTIDE SEQUENCE [LARGE SCALE GENOMIC DNA]</scope>
    <source>
        <strain evidence="5 6">SYP-B2174</strain>
    </source>
</reference>
<dbReference type="EMBL" id="SPQZ01000003">
    <property type="protein sequence ID" value="TFV98185.1"/>
    <property type="molecule type" value="Genomic_DNA"/>
</dbReference>
<dbReference type="RefSeq" id="WP_135120186.1">
    <property type="nucleotide sequence ID" value="NZ_SPQZ01000003.1"/>
</dbReference>
<keyword evidence="3" id="KW-0862">Zinc</keyword>
<dbReference type="Proteomes" id="UP000298127">
    <property type="component" value="Unassembled WGS sequence"/>
</dbReference>
<dbReference type="InterPro" id="IPR013658">
    <property type="entry name" value="SGL"/>
</dbReference>
<gene>
    <name evidence="5" type="ORF">E4M00_09175</name>
</gene>
<dbReference type="GO" id="GO:0004341">
    <property type="term" value="F:gluconolactonase activity"/>
    <property type="evidence" value="ECO:0007669"/>
    <property type="project" value="TreeGrafter"/>
</dbReference>
<dbReference type="InterPro" id="IPR011042">
    <property type="entry name" value="6-blade_b-propeller_TolB-like"/>
</dbReference>
<comment type="cofactor">
    <cofactor evidence="3">
        <name>Zn(2+)</name>
        <dbReference type="ChEBI" id="CHEBI:29105"/>
    </cofactor>
    <text evidence="3">Binds 1 divalent metal cation per subunit.</text>
</comment>
<protein>
    <submittedName>
        <fullName evidence="5">SMP-30/gluconolactonase/LRE family protein</fullName>
    </submittedName>
</protein>
<dbReference type="PANTHER" id="PTHR10907">
    <property type="entry name" value="REGUCALCIN"/>
    <property type="match status" value="1"/>
</dbReference>
<feature type="binding site" evidence="3">
    <location>
        <position position="98"/>
    </location>
    <ligand>
        <name>substrate</name>
    </ligand>
</feature>
<dbReference type="InterPro" id="IPR005511">
    <property type="entry name" value="SMP-30"/>
</dbReference>
<name>A0A4Y9R411_9MICO</name>
<dbReference type="AlphaFoldDB" id="A0A4Y9R411"/>
<dbReference type="PRINTS" id="PR01790">
    <property type="entry name" value="SMP30FAMILY"/>
</dbReference>
<dbReference type="PANTHER" id="PTHR10907:SF47">
    <property type="entry name" value="REGUCALCIN"/>
    <property type="match status" value="1"/>
</dbReference>
<sequence length="284" mass="29839">MRATNITGPVSHHGEGPVWSESWGGLRFVDLTEGDLLTLEADGSSVRRLDIGSPIAGFVRPRTNGGYIVATERGLGLSDVPDAAPTRTVELWTDPGIRMNDGTTDPSGRLYAGSMSYAEETGTATLYSVDTDLTASVVLDSVTISNGIAFSPDGSLCYYADTPTGRIDVFDNVQGVLRNRRPFVAIDEATGYPDGFTVDADGRVWVALWAGSAVHAYEPDGTLGAIVDLPVSQVSACTFGGADLRTLFITTSRQGFSPDDEPEAGSLFAVQPGVTGLPVVPFAG</sequence>
<evidence type="ECO:0000313" key="5">
    <source>
        <dbReference type="EMBL" id="TFV98185.1"/>
    </source>
</evidence>
<comment type="caution">
    <text evidence="5">The sequence shown here is derived from an EMBL/GenBank/DDBJ whole genome shotgun (WGS) entry which is preliminary data.</text>
</comment>
<feature type="active site" description="Proton donor/acceptor" evidence="2">
    <location>
        <position position="194"/>
    </location>
</feature>
<dbReference type="SUPFAM" id="SSF63829">
    <property type="entry name" value="Calcium-dependent phosphotriesterase"/>
    <property type="match status" value="1"/>
</dbReference>